<dbReference type="GO" id="GO:0004930">
    <property type="term" value="F:G protein-coupled receptor activity"/>
    <property type="evidence" value="ECO:0007669"/>
    <property type="project" value="InterPro"/>
</dbReference>
<protein>
    <submittedName>
        <fullName evidence="8">Adhesion G-coupled receptor G2-like protein</fullName>
    </submittedName>
</protein>
<dbReference type="InterPro" id="IPR046338">
    <property type="entry name" value="GAIN_dom_sf"/>
</dbReference>
<comment type="subcellular location">
    <subcellularLocation>
        <location evidence="1">Membrane</location>
        <topology evidence="1">Multi-pass membrane protein</topology>
    </subcellularLocation>
</comment>
<feature type="transmembrane region" description="Helical" evidence="6">
    <location>
        <begin position="1119"/>
        <end position="1141"/>
    </location>
</feature>
<accession>A0A498NSR3</accession>
<feature type="domain" description="G-protein coupled receptors family 2 profile 2" evidence="7">
    <location>
        <begin position="743"/>
        <end position="891"/>
    </location>
</feature>
<feature type="domain" description="G-protein coupled receptors family 2 profile 2" evidence="7">
    <location>
        <begin position="269"/>
        <end position="438"/>
    </location>
</feature>
<dbReference type="InterPro" id="IPR017981">
    <property type="entry name" value="GPCR_2-like_7TM"/>
</dbReference>
<feature type="transmembrane region" description="Helical" evidence="6">
    <location>
        <begin position="401"/>
        <end position="431"/>
    </location>
</feature>
<sequence>MIVTKVVQARNIRATDGKRKTFRKQPMMVLSLFLLFGLTWSVMFFSYGAMIIPSYYIFTVLNSFQELFLFLYYYHIHNDVAGHFSKDPKAQIPTQPNEYFPGKCWHSVQQHHKSKDRKALDNLESKMEEMEKSNKTNEMIVTKDAVGLIYIQAKNTETKDINICYSSNHTMVVESQTDPNTNCSWSVKISKEAFDKSRLENNGSAFVGVLQFKNIGNKDETKNQTVLNNEVYGITMRANITNLTNNIDMFFTNNDMECKASCSSWDGKALVLHYSMLASFSWFFIQALHMYLWLIRQNVTITNYMRKITVLGWVCPAPIVIVIASVGGYKAVILNATSGKITRMCWITNSYIHYIVNIGYYALVFIFTTGIFIIIVTKVVQGRNIKAVDGKRKTFRKQLMMVLSLFLLFGLTWSVMFFSYGAMIIPSYYIFTVLNSFQDCGINDAVDPGERCRNATYKRSTCKEKGSGYILRLKDQPDQWKCVTCNKPNTPCSQGNKTACIKQPETNISLPEIIKDEDGFIDPAKASYGAMIIPSYYIFTVLNSFQDCGINDAVDPGERCRNATYKRSTCKEKGSGYILRLKDQPDQWKCVTCNKTNTPCSQGNKTACIKQPETNISLPEIIKDEDGFVDPAKASDALNNMTSLVKEMEKSNKLSAVIDMGDVIGVLQIQADNTETEDFCYSSDQNVMNILDCQSDLETDSPWSVKIPSEAFDKARLERNERAFVGVLRFKNMGNKSVANTQDNAACVFIALVLHYSMLASFTWFFIQALHMYLWLIRQNVTITNYMRKITVLGWVCPALIVVVIVSVGGYKAVILNAMSGKITQMCWISNPYILYTVNIGYYTLVFIFMTGIFITLLTRIVQVRIRRAIDGKRKTFRKQLMMVLSLFLLFEKRSGYILRLKDQPDQWKCVTCNKPNTPCSQGNKTACIKQPETNISLPEIIKDEDGFVDPAKASDALNNMTSLVKEMEKSNKLSAVIDMGDVIGVLQIQANNTETEDFCYSSDQNVMNILDCQSDLETDSPWSVKIPSEAFDKARLERNERAFVGVLRFKNMGNKVSEASCVSWDGKGRLNWTTFGCETEISNNSIKCSCSHLTTFAVLMHLPNVKITAPHQESPTSITSIGCGIFIFFMAIALFMHFLLQ</sequence>
<feature type="transmembrane region" description="Helical" evidence="6">
    <location>
        <begin position="840"/>
        <end position="861"/>
    </location>
</feature>
<dbReference type="Pfam" id="PF00002">
    <property type="entry name" value="7tm_2"/>
    <property type="match status" value="2"/>
</dbReference>
<evidence type="ECO:0000256" key="3">
    <source>
        <dbReference type="ARBA" id="ARBA00022989"/>
    </source>
</evidence>
<feature type="transmembrane region" description="Helical" evidence="6">
    <location>
        <begin position="358"/>
        <end position="380"/>
    </location>
</feature>
<feature type="transmembrane region" description="Helical" evidence="6">
    <location>
        <begin position="28"/>
        <end position="58"/>
    </location>
</feature>
<dbReference type="Gene3D" id="2.60.220.50">
    <property type="match status" value="1"/>
</dbReference>
<gene>
    <name evidence="8" type="ORF">ROHU_014525</name>
</gene>
<feature type="transmembrane region" description="Helical" evidence="6">
    <location>
        <begin position="308"/>
        <end position="329"/>
    </location>
</feature>
<evidence type="ECO:0000256" key="2">
    <source>
        <dbReference type="ARBA" id="ARBA00022692"/>
    </source>
</evidence>
<dbReference type="InterPro" id="IPR000832">
    <property type="entry name" value="GPCR_2_secretin-like"/>
</dbReference>
<evidence type="ECO:0000256" key="6">
    <source>
        <dbReference type="SAM" id="Phobius"/>
    </source>
</evidence>
<keyword evidence="2 6" id="KW-0812">Transmembrane</keyword>
<evidence type="ECO:0000259" key="7">
    <source>
        <dbReference type="PROSITE" id="PS50261"/>
    </source>
</evidence>
<dbReference type="GO" id="GO:0007189">
    <property type="term" value="P:adenylate cyclase-activating G protein-coupled receptor signaling pathway"/>
    <property type="evidence" value="ECO:0007669"/>
    <property type="project" value="TreeGrafter"/>
</dbReference>
<dbReference type="GO" id="GO:0005886">
    <property type="term" value="C:plasma membrane"/>
    <property type="evidence" value="ECO:0007669"/>
    <property type="project" value="TreeGrafter"/>
</dbReference>
<feature type="coiled-coil region" evidence="5">
    <location>
        <begin position="113"/>
        <end position="140"/>
    </location>
</feature>
<dbReference type="PANTHER" id="PTHR12011">
    <property type="entry name" value="ADHESION G-PROTEIN COUPLED RECEPTOR"/>
    <property type="match status" value="1"/>
</dbReference>
<dbReference type="Pfam" id="PF01825">
    <property type="entry name" value="GPS"/>
    <property type="match status" value="1"/>
</dbReference>
<dbReference type="PANTHER" id="PTHR12011:SF474">
    <property type="entry name" value="ADHESION G PROTEIN-COUPLED RECEPTOR G11-RELATED"/>
    <property type="match status" value="1"/>
</dbReference>
<feature type="transmembrane region" description="Helical" evidence="6">
    <location>
        <begin position="271"/>
        <end position="296"/>
    </location>
</feature>
<feature type="transmembrane region" description="Helical" evidence="6">
    <location>
        <begin position="748"/>
        <end position="770"/>
    </location>
</feature>
<name>A0A498NSR3_LABRO</name>
<dbReference type="PROSITE" id="PS50261">
    <property type="entry name" value="G_PROTEIN_RECEP_F2_4"/>
    <property type="match status" value="2"/>
</dbReference>
<feature type="transmembrane region" description="Helical" evidence="6">
    <location>
        <begin position="790"/>
        <end position="811"/>
    </location>
</feature>
<dbReference type="GO" id="GO:0007166">
    <property type="term" value="P:cell surface receptor signaling pathway"/>
    <property type="evidence" value="ECO:0007669"/>
    <property type="project" value="InterPro"/>
</dbReference>
<comment type="caution">
    <text evidence="8">The sequence shown here is derived from an EMBL/GenBank/DDBJ whole genome shotgun (WGS) entry which is preliminary data.</text>
</comment>
<evidence type="ECO:0000313" key="8">
    <source>
        <dbReference type="EMBL" id="RXN35035.1"/>
    </source>
</evidence>
<organism evidence="8 9">
    <name type="scientific">Labeo rohita</name>
    <name type="common">Indian major carp</name>
    <name type="synonym">Cyprinus rohita</name>
    <dbReference type="NCBI Taxonomy" id="84645"/>
    <lineage>
        <taxon>Eukaryota</taxon>
        <taxon>Metazoa</taxon>
        <taxon>Chordata</taxon>
        <taxon>Craniata</taxon>
        <taxon>Vertebrata</taxon>
        <taxon>Euteleostomi</taxon>
        <taxon>Actinopterygii</taxon>
        <taxon>Neopterygii</taxon>
        <taxon>Teleostei</taxon>
        <taxon>Ostariophysi</taxon>
        <taxon>Cypriniformes</taxon>
        <taxon>Cyprinidae</taxon>
        <taxon>Labeoninae</taxon>
        <taxon>Labeonini</taxon>
        <taxon>Labeo</taxon>
    </lineage>
</organism>
<evidence type="ECO:0000256" key="1">
    <source>
        <dbReference type="ARBA" id="ARBA00004141"/>
    </source>
</evidence>
<keyword evidence="8" id="KW-0675">Receptor</keyword>
<evidence type="ECO:0000313" key="9">
    <source>
        <dbReference type="Proteomes" id="UP000290572"/>
    </source>
</evidence>
<dbReference type="AlphaFoldDB" id="A0A498NSR3"/>
<keyword evidence="5" id="KW-0175">Coiled coil</keyword>
<keyword evidence="3 6" id="KW-1133">Transmembrane helix</keyword>
<evidence type="ECO:0000256" key="4">
    <source>
        <dbReference type="ARBA" id="ARBA00023136"/>
    </source>
</evidence>
<dbReference type="Proteomes" id="UP000290572">
    <property type="component" value="Unassembled WGS sequence"/>
</dbReference>
<keyword evidence="4 6" id="KW-0472">Membrane</keyword>
<proteinExistence type="predicted"/>
<dbReference type="InterPro" id="IPR000203">
    <property type="entry name" value="GPS"/>
</dbReference>
<dbReference type="EMBL" id="QBIY01011151">
    <property type="protein sequence ID" value="RXN35035.1"/>
    <property type="molecule type" value="Genomic_DNA"/>
</dbReference>
<keyword evidence="9" id="KW-1185">Reference proteome</keyword>
<dbReference type="SMART" id="SM00303">
    <property type="entry name" value="GPS"/>
    <property type="match status" value="1"/>
</dbReference>
<dbReference type="Gene3D" id="1.20.1070.10">
    <property type="entry name" value="Rhodopsin 7-helix transmembrane proteins"/>
    <property type="match status" value="3"/>
</dbReference>
<evidence type="ECO:0000256" key="5">
    <source>
        <dbReference type="SAM" id="Coils"/>
    </source>
</evidence>
<reference evidence="8 9" key="1">
    <citation type="submission" date="2018-03" db="EMBL/GenBank/DDBJ databases">
        <title>Draft genome sequence of Rohu Carp (Labeo rohita).</title>
        <authorList>
            <person name="Das P."/>
            <person name="Kushwaha B."/>
            <person name="Joshi C.G."/>
            <person name="Kumar D."/>
            <person name="Nagpure N.S."/>
            <person name="Sahoo L."/>
            <person name="Das S.P."/>
            <person name="Bit A."/>
            <person name="Patnaik S."/>
            <person name="Meher P.K."/>
            <person name="Jayasankar P."/>
            <person name="Koringa P.G."/>
            <person name="Patel N.V."/>
            <person name="Hinsu A.T."/>
            <person name="Kumar R."/>
            <person name="Pandey M."/>
            <person name="Agarwal S."/>
            <person name="Srivastava S."/>
            <person name="Singh M."/>
            <person name="Iquebal M.A."/>
            <person name="Jaiswal S."/>
            <person name="Angadi U.B."/>
            <person name="Kumar N."/>
            <person name="Raza M."/>
            <person name="Shah T.M."/>
            <person name="Rai A."/>
            <person name="Jena J.K."/>
        </authorList>
    </citation>
    <scope>NUCLEOTIDE SEQUENCE [LARGE SCALE GENOMIC DNA]</scope>
    <source>
        <strain evidence="8">DASCIFA01</strain>
        <tissue evidence="8">Testis</tissue>
    </source>
</reference>